<dbReference type="EMBL" id="JH431784">
    <property type="status" value="NOT_ANNOTATED_CDS"/>
    <property type="molecule type" value="Genomic_DNA"/>
</dbReference>
<feature type="compositionally biased region" description="Acidic residues" evidence="1">
    <location>
        <begin position="221"/>
        <end position="237"/>
    </location>
</feature>
<evidence type="ECO:0000313" key="4">
    <source>
        <dbReference type="Proteomes" id="UP000014500"/>
    </source>
</evidence>
<evidence type="ECO:0000313" key="3">
    <source>
        <dbReference type="EnsemblMetazoa" id="SMAR007379-PA"/>
    </source>
</evidence>
<evidence type="ECO:0000256" key="1">
    <source>
        <dbReference type="SAM" id="MobiDB-lite"/>
    </source>
</evidence>
<dbReference type="Proteomes" id="UP000014500">
    <property type="component" value="Unassembled WGS sequence"/>
</dbReference>
<accession>T1J1G0</accession>
<feature type="region of interest" description="Disordered" evidence="1">
    <location>
        <begin position="215"/>
        <end position="239"/>
    </location>
</feature>
<feature type="chain" id="PRO_5004590128" evidence="2">
    <location>
        <begin position="19"/>
        <end position="306"/>
    </location>
</feature>
<dbReference type="HOGENOM" id="CLU_910059_0_0_1"/>
<keyword evidence="4" id="KW-1185">Reference proteome</keyword>
<proteinExistence type="predicted"/>
<sequence>MNHLLLLLLLTLTQLVQCLPFPFELGGDSEDDESYYPRHPSPPQWRFYQPEPRSMMPRSRTVDYDDEAPMRPMRPMRRRVPLLARLFGNPRTAQDTKQEDENNREKVQQALQAQQTIIETVFPIVNSIAPATTGFLGMLPRMRRSRGSAAEDAPDQLSMPSETTVSVLMPIKQVEQPPESVAPSVVVPINYQQAAMLVAQDRSSAMAEPIHFSMMSPKDEPEMEDKSDDEDETDVEESSSMMSLPQLIPSGMLPHPPDATVTSGDDDKIYFAIDRKTILTFLGALFGNDMRSALAAAVHENSVRNP</sequence>
<keyword evidence="2" id="KW-0732">Signal</keyword>
<feature type="signal peptide" evidence="2">
    <location>
        <begin position="1"/>
        <end position="18"/>
    </location>
</feature>
<reference evidence="4" key="1">
    <citation type="submission" date="2011-05" db="EMBL/GenBank/DDBJ databases">
        <authorList>
            <person name="Richards S.R."/>
            <person name="Qu J."/>
            <person name="Jiang H."/>
            <person name="Jhangiani S.N."/>
            <person name="Agravi P."/>
            <person name="Goodspeed R."/>
            <person name="Gross S."/>
            <person name="Mandapat C."/>
            <person name="Jackson L."/>
            <person name="Mathew T."/>
            <person name="Pu L."/>
            <person name="Thornton R."/>
            <person name="Saada N."/>
            <person name="Wilczek-Boney K.B."/>
            <person name="Lee S."/>
            <person name="Kovar C."/>
            <person name="Wu Y."/>
            <person name="Scherer S.E."/>
            <person name="Worley K.C."/>
            <person name="Muzny D.M."/>
            <person name="Gibbs R."/>
        </authorList>
    </citation>
    <scope>NUCLEOTIDE SEQUENCE</scope>
    <source>
        <strain evidence="4">Brora</strain>
    </source>
</reference>
<reference evidence="3" key="2">
    <citation type="submission" date="2015-02" db="UniProtKB">
        <authorList>
            <consortium name="EnsemblMetazoa"/>
        </authorList>
    </citation>
    <scope>IDENTIFICATION</scope>
</reference>
<organism evidence="3 4">
    <name type="scientific">Strigamia maritima</name>
    <name type="common">European centipede</name>
    <name type="synonym">Geophilus maritimus</name>
    <dbReference type="NCBI Taxonomy" id="126957"/>
    <lineage>
        <taxon>Eukaryota</taxon>
        <taxon>Metazoa</taxon>
        <taxon>Ecdysozoa</taxon>
        <taxon>Arthropoda</taxon>
        <taxon>Myriapoda</taxon>
        <taxon>Chilopoda</taxon>
        <taxon>Pleurostigmophora</taxon>
        <taxon>Geophilomorpha</taxon>
        <taxon>Linotaeniidae</taxon>
        <taxon>Strigamia</taxon>
    </lineage>
</organism>
<protein>
    <submittedName>
        <fullName evidence="3">Uncharacterized protein</fullName>
    </submittedName>
</protein>
<evidence type="ECO:0000256" key="2">
    <source>
        <dbReference type="SAM" id="SignalP"/>
    </source>
</evidence>
<dbReference type="EnsemblMetazoa" id="SMAR007379-RA">
    <property type="protein sequence ID" value="SMAR007379-PA"/>
    <property type="gene ID" value="SMAR007379"/>
</dbReference>
<name>T1J1G0_STRMM</name>
<dbReference type="AlphaFoldDB" id="T1J1G0"/>